<dbReference type="InterPro" id="IPR022385">
    <property type="entry name" value="Rhs_assc_core"/>
</dbReference>
<feature type="region of interest" description="Disordered" evidence="1">
    <location>
        <begin position="374"/>
        <end position="395"/>
    </location>
</feature>
<dbReference type="AlphaFoldDB" id="A0A6S5TXS7"/>
<evidence type="ECO:0000313" key="3">
    <source>
        <dbReference type="Proteomes" id="UP000515680"/>
    </source>
</evidence>
<reference evidence="2 3" key="1">
    <citation type="submission" date="2019-12" db="EMBL/GenBank/DDBJ databases">
        <title>complete genome sequences of Pseudomonas putida str. WP8-W18-CRE-01 isolated from wastewater treatment plant effluent.</title>
        <authorList>
            <person name="Sekizuka T."/>
            <person name="Itokawa K."/>
            <person name="Yatsu K."/>
            <person name="Inamine Y."/>
            <person name="Kuroda M."/>
        </authorList>
    </citation>
    <scope>NUCLEOTIDE SEQUENCE [LARGE SCALE GENOMIC DNA]</scope>
    <source>
        <strain evidence="2 3">WP8-W18-CRE-01</strain>
    </source>
</reference>
<sequence>MGHIDFSLHNGTPTVTVRDNRGLGIRDIAYHRHPDTPEQLDERITRHRFNALAQLEQSIDPRLHERQAVDATTQPNYKFHNSLTGDVLRSDSADAGVTLSLNDVHGRQCLSIGATGVLHRWHYETPPLAGRLLHVSEHIAEANPRITERLVWGDNTQTAKDQNLAGRCVRHYDTAGCWQMDSAGLAASVLSATQKLLAEGTEADWQGEDAAVWDKLLAPDAFTTSYRIDATGASIEQRDALGHTQCQAYDIAGMLRSTRLIMKGGTTRVILKAVEYSAFGQKLREEQGNGVITTYTYEQRTQRLLGSKIERRAGRSEAKVLQDIRYEYDPVGNILSVHNDAEATRFWRNQKIVPVNRYAYDSLYQLISASGREMADMPRQGPKPPSPTIPLPTNDGAYTNYTRRYQYDRAGNLTRISHSAPASNNSYTLDMTVSNRSNRAVLHTLADDPAKVDALFDAAGNQLQLQPGQSLHWTPRGQLGKFVSQAGDDSAVDQESYRYGADGQRIAKYNSQQAGAQTGYVLYLPGLEVRARFRDDAIKELLHVITIGEAGNAQVRLLHWETGTPPSVSNDSLRYGYSNLIDSVGLELDSDGQIISYEEYYPYGGSAVWAARSQTEADYKTVRYSGKERDGTGLYYYGHRYYQPWVGRWLSADPAGTVDGLNLYRMVRNNPIALKDNNGLNAEGYYHEFQALKSAPSMIRNTRLQIQDYMRSQTESRIIYVLMSIVLEALATTIGMAGGLLGGAAGGAIGGAVGGVIANVPGAAVGATWGASVGGLVGKTVVKKAAEKILPQAELTPDLDMTKKINETAEGGLGHKIKHFLEKEITMEKLREKITDDQMTNDANKVATGVGLPQYPLTLPVSKAIKVATEVEKSITVTTKHAVAGAIPAQVENAKGALHAIYSKIDAQFGKLSSMRSRKSLLRPFIPDGPRELSITLNNDPFNPDAWVGRSEVEKPYQAALAELDKLNELYVKYEKKFRT</sequence>
<evidence type="ECO:0000256" key="1">
    <source>
        <dbReference type="SAM" id="MobiDB-lite"/>
    </source>
</evidence>
<dbReference type="PANTHER" id="PTHR32305:SF15">
    <property type="entry name" value="PROTEIN RHSA-RELATED"/>
    <property type="match status" value="1"/>
</dbReference>
<protein>
    <submittedName>
        <fullName evidence="2">Uncharacterized protein</fullName>
    </submittedName>
</protein>
<dbReference type="Gene3D" id="2.180.10.10">
    <property type="entry name" value="RHS repeat-associated core"/>
    <property type="match status" value="1"/>
</dbReference>
<dbReference type="Pfam" id="PF18807">
    <property type="entry name" value="TTc_toxin_rep"/>
    <property type="match status" value="1"/>
</dbReference>
<dbReference type="NCBIfam" id="TIGR03696">
    <property type="entry name" value="Rhs_assc_core"/>
    <property type="match status" value="1"/>
</dbReference>
<proteinExistence type="predicted"/>
<organism evidence="2 3">
    <name type="scientific">Pseudomonas putida</name>
    <name type="common">Arthrobacter siderocapsulatus</name>
    <dbReference type="NCBI Taxonomy" id="303"/>
    <lineage>
        <taxon>Bacteria</taxon>
        <taxon>Pseudomonadati</taxon>
        <taxon>Pseudomonadota</taxon>
        <taxon>Gammaproteobacteria</taxon>
        <taxon>Pseudomonadales</taxon>
        <taxon>Pseudomonadaceae</taxon>
        <taxon>Pseudomonas</taxon>
    </lineage>
</organism>
<dbReference type="InterPro" id="IPR041508">
    <property type="entry name" value="TcC-like_repeat"/>
</dbReference>
<dbReference type="Proteomes" id="UP000515680">
    <property type="component" value="Chromosome"/>
</dbReference>
<dbReference type="PANTHER" id="PTHR32305">
    <property type="match status" value="1"/>
</dbReference>
<dbReference type="EMBL" id="AP022227">
    <property type="protein sequence ID" value="BBT41504.1"/>
    <property type="molecule type" value="Genomic_DNA"/>
</dbReference>
<feature type="compositionally biased region" description="Pro residues" evidence="1">
    <location>
        <begin position="381"/>
        <end position="390"/>
    </location>
</feature>
<gene>
    <name evidence="2" type="ORF">WP8W18C01_38450</name>
</gene>
<evidence type="ECO:0000313" key="2">
    <source>
        <dbReference type="EMBL" id="BBT41504.1"/>
    </source>
</evidence>
<dbReference type="InterPro" id="IPR050708">
    <property type="entry name" value="T6SS_VgrG/RHS"/>
</dbReference>
<name>A0A6S5TXS7_PSEPU</name>
<dbReference type="GeneID" id="93545450"/>
<dbReference type="RefSeq" id="WP_090343635.1">
    <property type="nucleotide sequence ID" value="NZ_AP022227.1"/>
</dbReference>
<accession>A0A6S5TXS7</accession>